<evidence type="ECO:0000256" key="8">
    <source>
        <dbReference type="RuleBase" id="RU364129"/>
    </source>
</evidence>
<dbReference type="GO" id="GO:0003712">
    <property type="term" value="F:transcription coregulator activity"/>
    <property type="evidence" value="ECO:0007669"/>
    <property type="project" value="InterPro"/>
</dbReference>
<dbReference type="HOGENOM" id="CLU_147521_0_0_1"/>
<keyword evidence="11" id="KW-1185">Reference proteome</keyword>
<comment type="subunit">
    <text evidence="8">Component of the Mediator complex.</text>
</comment>
<dbReference type="FunCoup" id="I2H5Y7">
    <property type="interactions" value="139"/>
</dbReference>
<dbReference type="GeneID" id="14496898"/>
<dbReference type="RefSeq" id="XP_004181308.1">
    <property type="nucleotide sequence ID" value="XM_004181260.1"/>
</dbReference>
<feature type="compositionally biased region" description="Polar residues" evidence="9">
    <location>
        <begin position="1"/>
        <end position="18"/>
    </location>
</feature>
<organism evidence="10 11">
    <name type="scientific">Henningerozyma blattae (strain ATCC 34711 / CBS 6284 / DSM 70876 / NBRC 10599 / NRRL Y-10934 / UCD 77-7)</name>
    <name type="common">Yeast</name>
    <name type="synonym">Tetrapisispora blattae</name>
    <dbReference type="NCBI Taxonomy" id="1071380"/>
    <lineage>
        <taxon>Eukaryota</taxon>
        <taxon>Fungi</taxon>
        <taxon>Dikarya</taxon>
        <taxon>Ascomycota</taxon>
        <taxon>Saccharomycotina</taxon>
        <taxon>Saccharomycetes</taxon>
        <taxon>Saccharomycetales</taxon>
        <taxon>Saccharomycetaceae</taxon>
        <taxon>Henningerozyma</taxon>
    </lineage>
</organism>
<keyword evidence="4 8" id="KW-0805">Transcription regulation</keyword>
<comment type="similarity">
    <text evidence="2 8">Belongs to the Mediator complex subunit 31 family.</text>
</comment>
<evidence type="ECO:0000313" key="11">
    <source>
        <dbReference type="Proteomes" id="UP000002866"/>
    </source>
</evidence>
<sequence length="139" mass="15909">MSQEQVASANTAENQTLEGSPPLEKLPTRFEIELEFIQSLANIPYLTYTLTQPSSPGGPPRWRDPAFIEYLKYLQYWMHPPYCQCVVYPNSLAVLQLLLELMERGTSMDPSAPDSIPRLLHSRGHILSEQMTERWAKTD</sequence>
<comment type="function">
    <text evidence="8">Component of the Mediator complex, a coactivator involved in the regulated transcription of nearly all RNA polymerase II-dependent genes. Mediator functions as a bridge to convey information from gene-specific regulatory proteins to the basal RNA polymerase II transcription machinery. Mediator is recruited to promoters by direct interactions with regulatory proteins and serves as a scaffold for the assembly of a functional preinitiation complex with RNA polymerase II and the general transcription factors.</text>
</comment>
<protein>
    <recommendedName>
        <fullName evidence="3 8">Mediator of RNA polymerase II transcription subunit 31</fullName>
    </recommendedName>
</protein>
<evidence type="ECO:0000256" key="6">
    <source>
        <dbReference type="ARBA" id="ARBA00023163"/>
    </source>
</evidence>
<dbReference type="OrthoDB" id="10257739at2759"/>
<dbReference type="GO" id="GO:0006355">
    <property type="term" value="P:regulation of DNA-templated transcription"/>
    <property type="evidence" value="ECO:0007669"/>
    <property type="project" value="InterPro"/>
</dbReference>
<dbReference type="Proteomes" id="UP000002866">
    <property type="component" value="Chromosome 6"/>
</dbReference>
<proteinExistence type="inferred from homology"/>
<evidence type="ECO:0000256" key="3">
    <source>
        <dbReference type="ARBA" id="ARBA00019660"/>
    </source>
</evidence>
<evidence type="ECO:0000256" key="2">
    <source>
        <dbReference type="ARBA" id="ARBA00006378"/>
    </source>
</evidence>
<gene>
    <name evidence="10" type="primary">TBLA0F02490</name>
    <name evidence="10" type="ORF">TBLA_0F02490</name>
</gene>
<dbReference type="PANTHER" id="PTHR13186">
    <property type="entry name" value="MEDIATOR OF RNA POLYMERASE II TRANSCRIPTION SUBUNIT 31"/>
    <property type="match status" value="1"/>
</dbReference>
<evidence type="ECO:0000256" key="9">
    <source>
        <dbReference type="SAM" id="MobiDB-lite"/>
    </source>
</evidence>
<keyword evidence="6 8" id="KW-0804">Transcription</keyword>
<dbReference type="AlphaFoldDB" id="I2H5Y7"/>
<evidence type="ECO:0000256" key="1">
    <source>
        <dbReference type="ARBA" id="ARBA00004123"/>
    </source>
</evidence>
<feature type="region of interest" description="Disordered" evidence="9">
    <location>
        <begin position="1"/>
        <end position="24"/>
    </location>
</feature>
<dbReference type="EMBL" id="HE806321">
    <property type="protein sequence ID" value="CCH61789.1"/>
    <property type="molecule type" value="Genomic_DNA"/>
</dbReference>
<evidence type="ECO:0000256" key="7">
    <source>
        <dbReference type="ARBA" id="ARBA00023242"/>
    </source>
</evidence>
<comment type="subcellular location">
    <subcellularLocation>
        <location evidence="1 8">Nucleus</location>
    </subcellularLocation>
</comment>
<accession>I2H5Y7</accession>
<dbReference type="InterPro" id="IPR038089">
    <property type="entry name" value="Med31_sf"/>
</dbReference>
<name>I2H5Y7_HENB6</name>
<dbReference type="Pfam" id="PF05669">
    <property type="entry name" value="Med31"/>
    <property type="match status" value="1"/>
</dbReference>
<keyword evidence="5 8" id="KW-0010">Activator</keyword>
<dbReference type="InterPro" id="IPR008831">
    <property type="entry name" value="Mediator_Med31"/>
</dbReference>
<dbReference type="eggNOG" id="KOG4086">
    <property type="taxonomic scope" value="Eukaryota"/>
</dbReference>
<dbReference type="STRING" id="1071380.I2H5Y7"/>
<dbReference type="KEGG" id="tbl:TBLA_0F02490"/>
<evidence type="ECO:0000256" key="4">
    <source>
        <dbReference type="ARBA" id="ARBA00023015"/>
    </source>
</evidence>
<dbReference type="OMA" id="YLEYWCE"/>
<keyword evidence="7 8" id="KW-0539">Nucleus</keyword>
<evidence type="ECO:0000256" key="5">
    <source>
        <dbReference type="ARBA" id="ARBA00023159"/>
    </source>
</evidence>
<dbReference type="GO" id="GO:0016592">
    <property type="term" value="C:mediator complex"/>
    <property type="evidence" value="ECO:0007669"/>
    <property type="project" value="InterPro"/>
</dbReference>
<dbReference type="Gene3D" id="1.10.10.1340">
    <property type="entry name" value="Mediator of RNA polymerase II, submodule Med31 (Soh1)"/>
    <property type="match status" value="1"/>
</dbReference>
<dbReference type="InParanoid" id="I2H5Y7"/>
<evidence type="ECO:0000313" key="10">
    <source>
        <dbReference type="EMBL" id="CCH61789.1"/>
    </source>
</evidence>
<reference evidence="10 11" key="1">
    <citation type="journal article" date="2011" name="Proc. Natl. Acad. Sci. U.S.A.">
        <title>Evolutionary erosion of yeast sex chromosomes by mating-type switching accidents.</title>
        <authorList>
            <person name="Gordon J.L."/>
            <person name="Armisen D."/>
            <person name="Proux-Wera E."/>
            <person name="Oheigeartaigh S.S."/>
            <person name="Byrne K.P."/>
            <person name="Wolfe K.H."/>
        </authorList>
    </citation>
    <scope>NUCLEOTIDE SEQUENCE [LARGE SCALE GENOMIC DNA]</scope>
    <source>
        <strain evidence="11">ATCC 34711 / CBS 6284 / DSM 70876 / NBRC 10599 / NRRL Y-10934 / UCD 77-7</strain>
    </source>
</reference>